<dbReference type="Gene3D" id="3.40.50.1820">
    <property type="entry name" value="alpha/beta hydrolase"/>
    <property type="match status" value="2"/>
</dbReference>
<gene>
    <name evidence="10" type="primary">ephA_20</name>
    <name evidence="10" type="ORF">CFP56_002891</name>
</gene>
<dbReference type="GO" id="GO:0004301">
    <property type="term" value="F:epoxide hydrolase activity"/>
    <property type="evidence" value="ECO:0007669"/>
    <property type="project" value="UniProtKB-EC"/>
</dbReference>
<evidence type="ECO:0000256" key="1">
    <source>
        <dbReference type="ARBA" id="ARBA00004721"/>
    </source>
</evidence>
<comment type="pathway">
    <text evidence="1">Secondary metabolite biosynthesis; terpenoid biosynthesis.</text>
</comment>
<evidence type="ECO:0000259" key="9">
    <source>
        <dbReference type="Pfam" id="PF00561"/>
    </source>
</evidence>
<dbReference type="SUPFAM" id="SSF53474">
    <property type="entry name" value="alpha/beta-Hydrolases"/>
    <property type="match status" value="2"/>
</dbReference>
<feature type="domain" description="AB hydrolase-1" evidence="9">
    <location>
        <begin position="341"/>
        <end position="445"/>
    </location>
</feature>
<evidence type="ECO:0000313" key="10">
    <source>
        <dbReference type="EMBL" id="KAK7849507.1"/>
    </source>
</evidence>
<accession>A0AAW0LF20</accession>
<name>A0AAW0LF20_QUESU</name>
<dbReference type="EMBL" id="PKMF04000113">
    <property type="protein sequence ID" value="KAK7849507.1"/>
    <property type="molecule type" value="Genomic_DNA"/>
</dbReference>
<comment type="subunit">
    <text evidence="2">Homodimer.</text>
</comment>
<protein>
    <recommendedName>
        <fullName evidence="3">soluble epoxide hydrolase</fullName>
        <ecNumber evidence="3">3.3.2.10</ecNumber>
    </recommendedName>
</protein>
<dbReference type="PANTHER" id="PTHR43329">
    <property type="entry name" value="EPOXIDE HYDROLASE"/>
    <property type="match status" value="1"/>
</dbReference>
<dbReference type="EC" id="3.3.2.10" evidence="3"/>
<dbReference type="InterPro" id="IPR029058">
    <property type="entry name" value="AB_hydrolase_fold"/>
</dbReference>
<evidence type="ECO:0000313" key="11">
    <source>
        <dbReference type="Proteomes" id="UP000237347"/>
    </source>
</evidence>
<evidence type="ECO:0000256" key="6">
    <source>
        <dbReference type="ARBA" id="ARBA00051067"/>
    </source>
</evidence>
<keyword evidence="11" id="KW-1185">Reference proteome</keyword>
<evidence type="ECO:0000256" key="3">
    <source>
        <dbReference type="ARBA" id="ARBA00013006"/>
    </source>
</evidence>
<keyword evidence="4 10" id="KW-0378">Hydrolase</keyword>
<comment type="function">
    <text evidence="7">Epoxide hydrolase involved in the biosynthesis of cucurbitacin and mogroside tetracyclic triterpene natural products (e.g. siamenoside I and mogrosides IV, V and VI). Cucurbitacins have cytotoxic properties and exhibit deterrent taste as a defense barrier against herbivores. Mogrosides are nonsugar highly oxygenated compounds used as high-intensity zero-calorie sweeteners; they also possess pharmacological properties such as regulating immunity, lowering blood sugar and lipid levels, protecting the liver, and acting as antioxidants and antitumor agents. Catalyzes the hydrolysis of aromatic epoxide-containing substrates, such as the conversion of 24,25-epoxycucurbitadienol to 24,25-dihydroxycucurbitadienol.</text>
</comment>
<evidence type="ECO:0000256" key="2">
    <source>
        <dbReference type="ARBA" id="ARBA00011738"/>
    </source>
</evidence>
<dbReference type="InterPro" id="IPR000073">
    <property type="entry name" value="AB_hydrolase_1"/>
</dbReference>
<organism evidence="10 11">
    <name type="scientific">Quercus suber</name>
    <name type="common">Cork oak</name>
    <dbReference type="NCBI Taxonomy" id="58331"/>
    <lineage>
        <taxon>Eukaryota</taxon>
        <taxon>Viridiplantae</taxon>
        <taxon>Streptophyta</taxon>
        <taxon>Embryophyta</taxon>
        <taxon>Tracheophyta</taxon>
        <taxon>Spermatophyta</taxon>
        <taxon>Magnoliopsida</taxon>
        <taxon>eudicotyledons</taxon>
        <taxon>Gunneridae</taxon>
        <taxon>Pentapetalae</taxon>
        <taxon>rosids</taxon>
        <taxon>fabids</taxon>
        <taxon>Fagales</taxon>
        <taxon>Fagaceae</taxon>
        <taxon>Quercus</taxon>
    </lineage>
</organism>
<dbReference type="PRINTS" id="PR00412">
    <property type="entry name" value="EPOXHYDRLASE"/>
</dbReference>
<dbReference type="InterPro" id="IPR000639">
    <property type="entry name" value="Epox_hydrolase-like"/>
</dbReference>
<evidence type="ECO:0000256" key="5">
    <source>
        <dbReference type="ARBA" id="ARBA00038334"/>
    </source>
</evidence>
<comment type="catalytic activity">
    <reaction evidence="6">
        <text>an epoxide + H2O = an ethanediol</text>
        <dbReference type="Rhea" id="RHEA:19037"/>
        <dbReference type="ChEBI" id="CHEBI:15377"/>
        <dbReference type="ChEBI" id="CHEBI:32955"/>
        <dbReference type="ChEBI" id="CHEBI:140594"/>
        <dbReference type="EC" id="3.3.2.10"/>
    </reaction>
    <physiologicalReaction direction="left-to-right" evidence="6">
        <dbReference type="Rhea" id="RHEA:19038"/>
    </physiologicalReaction>
</comment>
<comment type="similarity">
    <text evidence="5">Belongs to the AB hydrolase superfamily. Epoxide hydrolase family.</text>
</comment>
<dbReference type="FunFam" id="3.40.50.1820:FF:000161">
    <property type="entry name" value="Epoxide hydrolase"/>
    <property type="match status" value="2"/>
</dbReference>
<comment type="catalytic activity">
    <reaction evidence="8">
        <text>(24S)-24,25-epoxycucurbitadienol + H2O = (24R)-24,25-dihydroxycucurbitadienol</text>
        <dbReference type="Rhea" id="RHEA:81855"/>
        <dbReference type="ChEBI" id="CHEBI:15377"/>
        <dbReference type="ChEBI" id="CHEBI:229949"/>
        <dbReference type="ChEBI" id="CHEBI:229950"/>
    </reaction>
    <physiologicalReaction direction="left-to-right" evidence="8">
        <dbReference type="Rhea" id="RHEA:81856"/>
    </physiologicalReaction>
</comment>
<feature type="domain" description="AB hydrolase-1" evidence="9">
    <location>
        <begin position="56"/>
        <end position="160"/>
    </location>
</feature>
<dbReference type="Pfam" id="PF00561">
    <property type="entry name" value="Abhydrolase_1"/>
    <property type="match status" value="2"/>
</dbReference>
<comment type="caution">
    <text evidence="10">The sequence shown here is derived from an EMBL/GenBank/DDBJ whole genome shotgun (WGS) entry which is preliminary data.</text>
</comment>
<evidence type="ECO:0000256" key="7">
    <source>
        <dbReference type="ARBA" id="ARBA00058358"/>
    </source>
</evidence>
<reference evidence="10 11" key="1">
    <citation type="journal article" date="2018" name="Sci. Data">
        <title>The draft genome sequence of cork oak.</title>
        <authorList>
            <person name="Ramos A.M."/>
            <person name="Usie A."/>
            <person name="Barbosa P."/>
            <person name="Barros P.M."/>
            <person name="Capote T."/>
            <person name="Chaves I."/>
            <person name="Simoes F."/>
            <person name="Abreu I."/>
            <person name="Carrasquinho I."/>
            <person name="Faro C."/>
            <person name="Guimaraes J.B."/>
            <person name="Mendonca D."/>
            <person name="Nobrega F."/>
            <person name="Rodrigues L."/>
            <person name="Saibo N.J.M."/>
            <person name="Varela M.C."/>
            <person name="Egas C."/>
            <person name="Matos J."/>
            <person name="Miguel C.M."/>
            <person name="Oliveira M.M."/>
            <person name="Ricardo C.P."/>
            <person name="Goncalves S."/>
        </authorList>
    </citation>
    <scope>NUCLEOTIDE SEQUENCE [LARGE SCALE GENOMIC DNA]</scope>
    <source>
        <strain evidence="11">cv. HL8</strain>
    </source>
</reference>
<proteinExistence type="inferred from homology"/>
<evidence type="ECO:0000256" key="4">
    <source>
        <dbReference type="ARBA" id="ARBA00022801"/>
    </source>
</evidence>
<dbReference type="Proteomes" id="UP000237347">
    <property type="component" value="Unassembled WGS sequence"/>
</dbReference>
<sequence length="634" mass="71447">MEGVGHVINQERAKEIGSHIYDFIKKQRETGMEGIDHRIVSVNGTKMHIAEKGQGPVVLFLHGFPELWYSWRHQIHALSSLGYHAVAAYLRGFGDTEAPASITSYTCDHIVNDLIALMDSLGLEQVFLVAHDWGTIMGWYLCLFKPERVKAFVCLSVPFAPRSPQMKPMDRIFQAPGEIEAEIAEIGTANVLKTIFSIRKPGPPCFPKGNAFGISTNASISLPSWLSEDELTYYVTKFDQKGFTGGLNYHRAIDQNWEVTEKWTGVQVKVPMKFIVGDLDMVYTTLGTKEYIHNGDFKKDVPFLERRCDGRGGARMEEGIDHRIVSVNGIKMHIAEKGQGPVVLFLHGFPELWYSWRHQIHALSSLGYHAVAPDLRGFGDTEAPTSITSYTCDHIVNDLVALIDSLGVEQVFLVAHDWGAIMGWYLCLFKPVRVKAFVCLSVPFTPRSPQMKPMDRMRGFFGDDYYICRFQAPGEIEAEIAEFGTTNVLKTIFSIRKPGPPCFPKGNAFGIRTNASISLPSWLSEDELTYYVTKFDQKGFTGGLNYYRAIDQNWEVTEKWTGVQVKVPVKFIVGDLDMVYTTLGTKEYIHNGGFKKDVPFLEEAVVMEGVGHFINQEKAEEIGSHIYDFIKKFK</sequence>
<evidence type="ECO:0000256" key="8">
    <source>
        <dbReference type="ARBA" id="ARBA00093212"/>
    </source>
</evidence>
<dbReference type="AlphaFoldDB" id="A0AAW0LF20"/>